<organism evidence="2 3">
    <name type="scientific">Peptoniphilus asaccharolyticus DSM 20463</name>
    <dbReference type="NCBI Taxonomy" id="573058"/>
    <lineage>
        <taxon>Bacteria</taxon>
        <taxon>Bacillati</taxon>
        <taxon>Bacillota</taxon>
        <taxon>Tissierellia</taxon>
        <taxon>Tissierellales</taxon>
        <taxon>Peptoniphilaceae</taxon>
        <taxon>Peptoniphilus</taxon>
    </lineage>
</organism>
<accession>A0A1W1UEV6</accession>
<dbReference type="EMBL" id="FWWR01000009">
    <property type="protein sequence ID" value="SMB79617.1"/>
    <property type="molecule type" value="Genomic_DNA"/>
</dbReference>
<keyword evidence="1" id="KW-0175">Coiled coil</keyword>
<gene>
    <name evidence="2" type="ORF">SAMN00017477_0125</name>
</gene>
<protein>
    <submittedName>
        <fullName evidence="2">Uncharacterized protein</fullName>
    </submittedName>
</protein>
<dbReference type="Gene3D" id="3.20.20.140">
    <property type="entry name" value="Metal-dependent hydrolases"/>
    <property type="match status" value="1"/>
</dbReference>
<dbReference type="Proteomes" id="UP000192368">
    <property type="component" value="Unassembled WGS sequence"/>
</dbReference>
<dbReference type="Gene3D" id="3.40.50.300">
    <property type="entry name" value="P-loop containing nucleotide triphosphate hydrolases"/>
    <property type="match status" value="2"/>
</dbReference>
<proteinExistence type="predicted"/>
<dbReference type="STRING" id="573058.SAMN00017477_0125"/>
<evidence type="ECO:0000256" key="1">
    <source>
        <dbReference type="SAM" id="Coils"/>
    </source>
</evidence>
<dbReference type="GO" id="GO:0006302">
    <property type="term" value="P:double-strand break repair"/>
    <property type="evidence" value="ECO:0007669"/>
    <property type="project" value="TreeGrafter"/>
</dbReference>
<keyword evidence="3" id="KW-1185">Reference proteome</keyword>
<dbReference type="NCBIfam" id="NF045780">
    <property type="entry name" value="TrlF_fam_ATP"/>
    <property type="match status" value="1"/>
</dbReference>
<dbReference type="SUPFAM" id="SSF52540">
    <property type="entry name" value="P-loop containing nucleoside triphosphate hydrolases"/>
    <property type="match status" value="1"/>
</dbReference>
<dbReference type="InterPro" id="IPR016195">
    <property type="entry name" value="Pol/histidinol_Pase-like"/>
</dbReference>
<dbReference type="AlphaFoldDB" id="A0A1W1UEV6"/>
<name>A0A1W1UEV6_PEPAS</name>
<dbReference type="InterPro" id="IPR027417">
    <property type="entry name" value="P-loop_NTPase"/>
</dbReference>
<evidence type="ECO:0000313" key="2">
    <source>
        <dbReference type="EMBL" id="SMB79617.1"/>
    </source>
</evidence>
<evidence type="ECO:0000313" key="3">
    <source>
        <dbReference type="Proteomes" id="UP000192368"/>
    </source>
</evidence>
<feature type="coiled-coil region" evidence="1">
    <location>
        <begin position="545"/>
        <end position="642"/>
    </location>
</feature>
<dbReference type="InterPro" id="IPR054787">
    <property type="entry name" value="TrlF_ATPase"/>
</dbReference>
<dbReference type="RefSeq" id="WP_084229848.1">
    <property type="nucleotide sequence ID" value="NZ_FWWR01000009.1"/>
</dbReference>
<reference evidence="3" key="1">
    <citation type="submission" date="2017-04" db="EMBL/GenBank/DDBJ databases">
        <authorList>
            <person name="Varghese N."/>
            <person name="Submissions S."/>
        </authorList>
    </citation>
    <scope>NUCLEOTIDE SEQUENCE [LARGE SCALE GENOMIC DNA]</scope>
    <source>
        <strain evidence="3">DSM 20463</strain>
    </source>
</reference>
<dbReference type="PANTHER" id="PTHR32182:SF22">
    <property type="entry name" value="ATP-DEPENDENT ENDONUCLEASE, OLD FAMILY-RELATED"/>
    <property type="match status" value="1"/>
</dbReference>
<sequence>MFNNGCEWIRCDFHLHTRKDKEFKYTGKDNSFINEYVNKLENENISIGVITNHNKFDLQEYKALKKSANKKDIFILPGVELSVKDGKNGVHTLIVFNPEDWIINGENHIESFLTSAFQGINNRENENTCCNFDLNTLLVELEKLNKDYFIVFAHIEQRSGLLEECGGGILTSLAQNYEFKKRVLGLQKLRTLDNVEKIKNWFGYEIAFVEGSDPKKIDEIGKGKSCYVKIGEYSFNSLKFALQDYKNRISSKEIKINHGYINSIAFKGGKLDSVRIPFSNGLNTLIGIRGSGKSSILESIRYALDLDANIDKDYKENLVKNTLGSGGEISLDLIDKFGKHYEVRRLMNEQSSILDDNGNEVGIFINSVINNPLYFGQKDLSFTQSGYAFDLLQKLVGKKIKNQLGSVDNYVLKLDDSIRKLLQLSSIPEKIEELNITKQDLEHKLKIFQEKGIAEKLKKQTSYNKDYNKIDHLVKQVNEVYLNIQEVHYGIDRNIFILSDYKSEFNNNLFVSIKDILKKILDAIDKISDEIEVISKNENSLKLYKEQFDQEIKSLKEEFASIKRDIQDETLDPDSYVKYTSEIDKLKQEIDELNSKNNSRESLILEIKKSIRERNEVLLSIFNKYEEEIKKINDSQNELKIKIKFKGNKDKFKNDIKDKFRGTGITEAKAKAIADEFSDFVSIVSDCIIYDAKKLSSILTDNEISKIRDKINDNYSELIGEVCADLVEIYYHDKLLEQHSIGQRASALILFVLTQEDNDLIIIDQPEDDLDNQIIYDEVISTIKRKKSDIQFIFATHNANIPVLGDAECVISTQYDEKIIADIGNIDCKNTHKKIVDIMEGGSEAFEKRKLIYTNWNYNSKS</sequence>
<dbReference type="GO" id="GO:0000731">
    <property type="term" value="P:DNA synthesis involved in DNA repair"/>
    <property type="evidence" value="ECO:0007669"/>
    <property type="project" value="TreeGrafter"/>
</dbReference>
<dbReference type="PANTHER" id="PTHR32182">
    <property type="entry name" value="DNA REPLICATION AND REPAIR PROTEIN RECF"/>
    <property type="match status" value="1"/>
</dbReference>
<dbReference type="SUPFAM" id="SSF89550">
    <property type="entry name" value="PHP domain-like"/>
    <property type="match status" value="1"/>
</dbReference>
<dbReference type="OrthoDB" id="9791620at2"/>